<evidence type="ECO:0000256" key="1">
    <source>
        <dbReference type="ARBA" id="ARBA00001182"/>
    </source>
</evidence>
<sequence length="528" mass="58768">MDDWFLTVLLLLLLCVSGPWGQGQETEGSSEVLPEESTGEEVPKEDGILVLSHRNLSLALQEHPALMVEFYAPWCGHCKAIAPEYSKAAALLAAESASVTLAKVDGPAEPELTKEFGVVGYPTLKFFQNGNRTNPEEYTGPQKAEGIAEWLRRRVGPSAALLEDEEGVQALIAKWEVVVIGFFQNLQEEDVATFLALARDALDITFGFTDQPQLFQKFGLTKNTVVLFKKFDEGRADFPVDKDTGLDLGDLSRFLIIHSMHLVTEFNSQTSPKIFAAKILNHLLLFVNQTLAQHRELLTDFREAAPPFRGQVLFVMVDVAADNGHVLKYFGLKAEEAPTLRLINVETTKKYAPTGVMPITAASVSAFCQAVLHGQVKPYLLSQEIPPDWDQRPVKTLVGKNFEQVAFDETKNVFVKFYAPWCSHCKEMAPAWEALAEKYRDREDIVIAELDATANELEAFSVHGYPTLKFFPAGPERKVIEYKSTRDLETFSKFLDSGGDLPEEKPKEPAVSTPEIQDNSTKGPKEEL</sequence>
<dbReference type="EC" id="5.3.4.1" evidence="4"/>
<evidence type="ECO:0000256" key="8">
    <source>
        <dbReference type="ARBA" id="ARBA00022824"/>
    </source>
</evidence>
<dbReference type="CDD" id="cd02982">
    <property type="entry name" value="PDI_b'_family"/>
    <property type="match status" value="1"/>
</dbReference>
<evidence type="ECO:0000256" key="19">
    <source>
        <dbReference type="SAM" id="SignalP"/>
    </source>
</evidence>
<dbReference type="GO" id="GO:0003756">
    <property type="term" value="F:protein disulfide isomerase activity"/>
    <property type="evidence" value="ECO:0007669"/>
    <property type="project" value="UniProtKB-EC"/>
</dbReference>
<feature type="region of interest" description="Disordered" evidence="18">
    <location>
        <begin position="21"/>
        <end position="43"/>
    </location>
</feature>
<dbReference type="Proteomes" id="UP001152836">
    <property type="component" value="Unassembled WGS sequence"/>
</dbReference>
<evidence type="ECO:0000256" key="16">
    <source>
        <dbReference type="ARBA" id="ARBA00074924"/>
    </source>
</evidence>
<evidence type="ECO:0000256" key="15">
    <source>
        <dbReference type="ARBA" id="ARBA00059254"/>
    </source>
</evidence>
<feature type="disulfide bond" description="Redox-active" evidence="17">
    <location>
        <begin position="422"/>
        <end position="425"/>
    </location>
</feature>
<dbReference type="Gene3D" id="3.40.30.10">
    <property type="entry name" value="Glutaredoxin"/>
    <property type="match status" value="4"/>
</dbReference>
<dbReference type="InterPro" id="IPR005792">
    <property type="entry name" value="Prot_disulphide_isomerase"/>
</dbReference>
<evidence type="ECO:0000256" key="7">
    <source>
        <dbReference type="ARBA" id="ARBA00022737"/>
    </source>
</evidence>
<dbReference type="AlphaFoldDB" id="A0AAU9Z3K7"/>
<evidence type="ECO:0000256" key="9">
    <source>
        <dbReference type="ARBA" id="ARBA00023121"/>
    </source>
</evidence>
<dbReference type="FunFam" id="3.40.30.10:FF:000203">
    <property type="entry name" value="Protein disulfide isomerase family A member 2"/>
    <property type="match status" value="1"/>
</dbReference>
<feature type="region of interest" description="Disordered" evidence="18">
    <location>
        <begin position="495"/>
        <end position="528"/>
    </location>
</feature>
<evidence type="ECO:0000256" key="18">
    <source>
        <dbReference type="SAM" id="MobiDB-lite"/>
    </source>
</evidence>
<dbReference type="PANTHER" id="PTHR18929">
    <property type="entry name" value="PROTEIN DISULFIDE ISOMERASE"/>
    <property type="match status" value="1"/>
</dbReference>
<dbReference type="KEGG" id="prob:127219477"/>
<evidence type="ECO:0000256" key="10">
    <source>
        <dbReference type="ARBA" id="ARBA00023157"/>
    </source>
</evidence>
<comment type="function">
    <text evidence="15">Acts as an intracellular estrogen-binding protein. May be involved in modulating cellular levels and biological functions of estrogens in the pancreas. May act as a chaperone that inhibits aggregation of misfolded proteins.</text>
</comment>
<dbReference type="GO" id="GO:0034976">
    <property type="term" value="P:response to endoplasmic reticulum stress"/>
    <property type="evidence" value="ECO:0007669"/>
    <property type="project" value="TreeGrafter"/>
</dbReference>
<keyword evidence="5" id="KW-0754">Steroid-binding</keyword>
<dbReference type="SUPFAM" id="SSF52833">
    <property type="entry name" value="Thioredoxin-like"/>
    <property type="match status" value="4"/>
</dbReference>
<gene>
    <name evidence="21" type="primary">Pdia2</name>
    <name evidence="21" type="ORF">PHOROB_LOCUS4615</name>
</gene>
<organism evidence="21 22">
    <name type="scientific">Phodopus roborovskii</name>
    <name type="common">Roborovski's desert hamster</name>
    <name type="synonym">Cricetulus roborovskii</name>
    <dbReference type="NCBI Taxonomy" id="109678"/>
    <lineage>
        <taxon>Eukaryota</taxon>
        <taxon>Metazoa</taxon>
        <taxon>Chordata</taxon>
        <taxon>Craniata</taxon>
        <taxon>Vertebrata</taxon>
        <taxon>Euteleostomi</taxon>
        <taxon>Mammalia</taxon>
        <taxon>Eutheria</taxon>
        <taxon>Euarchontoglires</taxon>
        <taxon>Glires</taxon>
        <taxon>Rodentia</taxon>
        <taxon>Myomorpha</taxon>
        <taxon>Muroidea</taxon>
        <taxon>Cricetidae</taxon>
        <taxon>Cricetinae</taxon>
        <taxon>Phodopus</taxon>
    </lineage>
</organism>
<dbReference type="GO" id="GO:0005788">
    <property type="term" value="C:endoplasmic reticulum lumen"/>
    <property type="evidence" value="ECO:0007669"/>
    <property type="project" value="UniProtKB-SubCell"/>
</dbReference>
<proteinExistence type="inferred from homology"/>
<dbReference type="FunFam" id="3.40.30.10:FF:000027">
    <property type="entry name" value="protein disulfide-isomerase A2"/>
    <property type="match status" value="1"/>
</dbReference>
<evidence type="ECO:0000256" key="5">
    <source>
        <dbReference type="ARBA" id="ARBA00022665"/>
    </source>
</evidence>
<feature type="disulfide bond" description="Redox-active" evidence="17">
    <location>
        <begin position="75"/>
        <end position="78"/>
    </location>
</feature>
<evidence type="ECO:0000313" key="22">
    <source>
        <dbReference type="Proteomes" id="UP001152836"/>
    </source>
</evidence>
<keyword evidence="6 19" id="KW-0732">Signal</keyword>
<dbReference type="Pfam" id="PF13848">
    <property type="entry name" value="Thioredoxin_6"/>
    <property type="match status" value="1"/>
</dbReference>
<protein>
    <recommendedName>
        <fullName evidence="16">Protein disulfide-isomerase A2</fullName>
        <ecNumber evidence="4">5.3.4.1</ecNumber>
    </recommendedName>
</protein>
<reference evidence="21" key="1">
    <citation type="submission" date="2022-06" db="EMBL/GenBank/DDBJ databases">
        <authorList>
            <person name="Andreotti S."/>
            <person name="Wyler E."/>
        </authorList>
    </citation>
    <scope>NUCLEOTIDE SEQUENCE</scope>
</reference>
<dbReference type="PROSITE" id="PS51352">
    <property type="entry name" value="THIOREDOXIN_2"/>
    <property type="match status" value="2"/>
</dbReference>
<keyword evidence="9" id="KW-0446">Lipid-binding</keyword>
<dbReference type="RefSeq" id="XP_051037002.1">
    <property type="nucleotide sequence ID" value="XM_051181045.1"/>
</dbReference>
<dbReference type="PANTHER" id="PTHR18929:SF93">
    <property type="entry name" value="PROTEIN DISULFIDE-ISOMERASE A2"/>
    <property type="match status" value="1"/>
</dbReference>
<evidence type="ECO:0000256" key="12">
    <source>
        <dbReference type="ARBA" id="ARBA00023186"/>
    </source>
</evidence>
<dbReference type="NCBIfam" id="TIGR01130">
    <property type="entry name" value="ER_PDI_fam"/>
    <property type="match status" value="1"/>
</dbReference>
<keyword evidence="14 17" id="KW-0676">Redox-active center</keyword>
<evidence type="ECO:0000256" key="17">
    <source>
        <dbReference type="PIRSR" id="PIRSR605792-51"/>
    </source>
</evidence>
<evidence type="ECO:0000313" key="21">
    <source>
        <dbReference type="EMBL" id="CAH6786568.1"/>
    </source>
</evidence>
<comment type="subcellular location">
    <subcellularLocation>
        <location evidence="2">Endoplasmic reticulum lumen</location>
    </subcellularLocation>
</comment>
<evidence type="ECO:0000256" key="13">
    <source>
        <dbReference type="ARBA" id="ARBA00023235"/>
    </source>
</evidence>
<evidence type="ECO:0000256" key="11">
    <source>
        <dbReference type="ARBA" id="ARBA00023180"/>
    </source>
</evidence>
<feature type="domain" description="Thioredoxin" evidence="20">
    <location>
        <begin position="356"/>
        <end position="500"/>
    </location>
</feature>
<dbReference type="CDD" id="cd02981">
    <property type="entry name" value="PDI_b_family"/>
    <property type="match status" value="1"/>
</dbReference>
<keyword evidence="13" id="KW-0413">Isomerase</keyword>
<dbReference type="CTD" id="64714"/>
<feature type="signal peptide" evidence="19">
    <location>
        <begin position="1"/>
        <end position="21"/>
    </location>
</feature>
<dbReference type="Pfam" id="PF00085">
    <property type="entry name" value="Thioredoxin"/>
    <property type="match status" value="2"/>
</dbReference>
<keyword evidence="11" id="KW-0325">Glycoprotein</keyword>
<evidence type="ECO:0000256" key="2">
    <source>
        <dbReference type="ARBA" id="ARBA00004319"/>
    </source>
</evidence>
<dbReference type="InterPro" id="IPR036249">
    <property type="entry name" value="Thioredoxin-like_sf"/>
</dbReference>
<feature type="chain" id="PRO_5043740134" description="Protein disulfide-isomerase A2" evidence="19">
    <location>
        <begin position="22"/>
        <end position="528"/>
    </location>
</feature>
<keyword evidence="22" id="KW-1185">Reference proteome</keyword>
<keyword evidence="10 17" id="KW-1015">Disulfide bond</keyword>
<comment type="catalytic activity">
    <reaction evidence="1">
        <text>Catalyzes the rearrangement of -S-S- bonds in proteins.</text>
        <dbReference type="EC" id="5.3.4.1"/>
    </reaction>
</comment>
<evidence type="ECO:0000256" key="4">
    <source>
        <dbReference type="ARBA" id="ARBA00012723"/>
    </source>
</evidence>
<dbReference type="PRINTS" id="PR00421">
    <property type="entry name" value="THIOREDOXIN"/>
</dbReference>
<accession>A0AAU9Z3K7</accession>
<keyword evidence="12" id="KW-0143">Chaperone</keyword>
<dbReference type="PROSITE" id="PS00194">
    <property type="entry name" value="THIOREDOXIN_1"/>
    <property type="match status" value="1"/>
</dbReference>
<comment type="caution">
    <text evidence="21">The sequence shown here is derived from an EMBL/GenBank/DDBJ whole genome shotgun (WGS) entry which is preliminary data.</text>
</comment>
<evidence type="ECO:0000256" key="3">
    <source>
        <dbReference type="ARBA" id="ARBA00006347"/>
    </source>
</evidence>
<dbReference type="GO" id="GO:0006457">
    <property type="term" value="P:protein folding"/>
    <property type="evidence" value="ECO:0007669"/>
    <property type="project" value="TreeGrafter"/>
</dbReference>
<dbReference type="GO" id="GO:0005496">
    <property type="term" value="F:steroid binding"/>
    <property type="evidence" value="ECO:0007669"/>
    <property type="project" value="UniProtKB-KW"/>
</dbReference>
<dbReference type="EMBL" id="CALSGD010001391">
    <property type="protein sequence ID" value="CAH6786568.1"/>
    <property type="molecule type" value="Genomic_DNA"/>
</dbReference>
<keyword evidence="8" id="KW-0256">Endoplasmic reticulum</keyword>
<evidence type="ECO:0000259" key="20">
    <source>
        <dbReference type="PROSITE" id="PS51352"/>
    </source>
</evidence>
<name>A0AAU9Z3K7_PHORO</name>
<dbReference type="CDD" id="cd02995">
    <property type="entry name" value="PDI_a_PDI_a'_C"/>
    <property type="match status" value="1"/>
</dbReference>
<comment type="similarity">
    <text evidence="3">Belongs to the protein disulfide isomerase family.</text>
</comment>
<evidence type="ECO:0000256" key="6">
    <source>
        <dbReference type="ARBA" id="ARBA00022729"/>
    </source>
</evidence>
<dbReference type="InterPro" id="IPR017937">
    <property type="entry name" value="Thioredoxin_CS"/>
</dbReference>
<keyword evidence="7" id="KW-0677">Repeat</keyword>
<evidence type="ECO:0000256" key="14">
    <source>
        <dbReference type="ARBA" id="ARBA00023284"/>
    </source>
</evidence>
<dbReference type="GeneID" id="127219477"/>
<dbReference type="FunFam" id="3.40.30.10:FF:000023">
    <property type="entry name" value="Protein disulfide-isomerase"/>
    <property type="match status" value="1"/>
</dbReference>
<dbReference type="FunFam" id="3.40.30.10:FF:000042">
    <property type="entry name" value="protein disulfide-isomerase A2"/>
    <property type="match status" value="1"/>
</dbReference>
<dbReference type="CDD" id="cd02961">
    <property type="entry name" value="PDI_a_family"/>
    <property type="match status" value="1"/>
</dbReference>
<dbReference type="InterPro" id="IPR013766">
    <property type="entry name" value="Thioredoxin_domain"/>
</dbReference>
<feature type="domain" description="Thioredoxin" evidence="20">
    <location>
        <begin position="27"/>
        <end position="156"/>
    </location>
</feature>